<comment type="catalytic activity">
    <reaction evidence="6 7">
        <text>UDP-alpha-D-glucose + 2 NAD(+) + H2O = UDP-alpha-D-glucuronate + 2 NADH + 3 H(+)</text>
        <dbReference type="Rhea" id="RHEA:23596"/>
        <dbReference type="ChEBI" id="CHEBI:15377"/>
        <dbReference type="ChEBI" id="CHEBI:15378"/>
        <dbReference type="ChEBI" id="CHEBI:57540"/>
        <dbReference type="ChEBI" id="CHEBI:57945"/>
        <dbReference type="ChEBI" id="CHEBI:58052"/>
        <dbReference type="ChEBI" id="CHEBI:58885"/>
        <dbReference type="EC" id="1.1.1.22"/>
    </reaction>
</comment>
<protein>
    <recommendedName>
        <fullName evidence="3 7">UDP-glucose 6-dehydrogenase</fullName>
        <ecNumber evidence="3 7">1.1.1.22</ecNumber>
    </recommendedName>
</protein>
<evidence type="ECO:0000313" key="9">
    <source>
        <dbReference type="EMBL" id="MCQ4085102.1"/>
    </source>
</evidence>
<dbReference type="PANTHER" id="PTHR43750">
    <property type="entry name" value="UDP-GLUCOSE 6-DEHYDROGENASE TUAD"/>
    <property type="match status" value="1"/>
</dbReference>
<dbReference type="EMBL" id="JANFNG010000052">
    <property type="protein sequence ID" value="MCQ4085102.1"/>
    <property type="molecule type" value="Genomic_DNA"/>
</dbReference>
<organism evidence="9 10">
    <name type="scientific">Streptomyces humicola</name>
    <dbReference type="NCBI Taxonomy" id="2953240"/>
    <lineage>
        <taxon>Bacteria</taxon>
        <taxon>Bacillati</taxon>
        <taxon>Actinomycetota</taxon>
        <taxon>Actinomycetes</taxon>
        <taxon>Kitasatosporales</taxon>
        <taxon>Streptomycetaceae</taxon>
        <taxon>Streptomyces</taxon>
    </lineage>
</organism>
<dbReference type="SUPFAM" id="SSF48179">
    <property type="entry name" value="6-phosphogluconate dehydrogenase C-terminal domain-like"/>
    <property type="match status" value="1"/>
</dbReference>
<dbReference type="Pfam" id="PF03721">
    <property type="entry name" value="UDPG_MGDP_dh_N"/>
    <property type="match status" value="1"/>
</dbReference>
<dbReference type="InterPro" id="IPR028357">
    <property type="entry name" value="UDPglc_DH_bac"/>
</dbReference>
<evidence type="ECO:0000313" key="10">
    <source>
        <dbReference type="Proteomes" id="UP001057702"/>
    </source>
</evidence>
<gene>
    <name evidence="9" type="ORF">NGB36_32195</name>
</gene>
<dbReference type="Proteomes" id="UP001057702">
    <property type="component" value="Unassembled WGS sequence"/>
</dbReference>
<dbReference type="PIRSF" id="PIRSF000124">
    <property type="entry name" value="UDPglc_GDPman_dh"/>
    <property type="match status" value="1"/>
</dbReference>
<dbReference type="NCBIfam" id="TIGR03026">
    <property type="entry name" value="NDP-sugDHase"/>
    <property type="match status" value="1"/>
</dbReference>
<dbReference type="Pfam" id="PF00984">
    <property type="entry name" value="UDPG_MGDP_dh"/>
    <property type="match status" value="1"/>
</dbReference>
<dbReference type="RefSeq" id="WP_255924218.1">
    <property type="nucleotide sequence ID" value="NZ_JANFNG010000052.1"/>
</dbReference>
<evidence type="ECO:0000256" key="7">
    <source>
        <dbReference type="PIRNR" id="PIRNR000124"/>
    </source>
</evidence>
<keyword evidence="10" id="KW-1185">Reference proteome</keyword>
<dbReference type="InterPro" id="IPR014027">
    <property type="entry name" value="UDP-Glc/GDP-Man_DH_C"/>
</dbReference>
<proteinExistence type="inferred from homology"/>
<dbReference type="InterPro" id="IPR001732">
    <property type="entry name" value="UDP-Glc/GDP-Man_DH_N"/>
</dbReference>
<dbReference type="InterPro" id="IPR036291">
    <property type="entry name" value="NAD(P)-bd_dom_sf"/>
</dbReference>
<dbReference type="InterPro" id="IPR014026">
    <property type="entry name" value="UDP-Glc/GDP-Man_DH_dimer"/>
</dbReference>
<evidence type="ECO:0000256" key="2">
    <source>
        <dbReference type="ARBA" id="ARBA00006601"/>
    </source>
</evidence>
<keyword evidence="5 7" id="KW-0520">NAD</keyword>
<accession>A0ABT1Q8J7</accession>
<feature type="domain" description="UDP-glucose/GDP-mannose dehydrogenase C-terminal" evidence="8">
    <location>
        <begin position="327"/>
        <end position="428"/>
    </location>
</feature>
<dbReference type="Gene3D" id="1.20.5.100">
    <property type="entry name" value="Cytochrome c1, transmembrane anchor, C-terminal"/>
    <property type="match status" value="1"/>
</dbReference>
<sequence>MTIKLTVIGTGYLGATHAAAMAELGFEVLGLDISPEKIATLETGRAPMYEPGLDELLARHVAGIGGSSGRLRFTTSWQEAAAFGDVHFICVNTPQKHGEYACDMSYVDSAVESLAPHLTRPALVVGKSTVPVGSAERLADRITELAPAGQDAELAWNPEFLREGFAVEDTLRPDRIVVGVRSERAETLLREVYARPIAEGTPFVVADYATAELVKNAANSFLSTKISFINAMAEVCEAAGGDVVKLAEAIGHDDRIGHKFLRAGIGFGGGCLPKDIRAFMARAGELGAAQALTFLREVDSINMRRRGHMVELARQACGGAFLGKRIAVLGATFKPDSDDVRDSPALNVAGQIHLQGGQVTVYDPKGMENAARLFPTLEYAPSAIDAVRGAHVVLHLTEWREFRELDPAALGEVASERHLLDGRNALDPELWRKTGWTFRAMGRPQA</sequence>
<keyword evidence="4 7" id="KW-0560">Oxidoreductase</keyword>
<dbReference type="Gene3D" id="3.40.50.720">
    <property type="entry name" value="NAD(P)-binding Rossmann-like Domain"/>
    <property type="match status" value="2"/>
</dbReference>
<dbReference type="EC" id="1.1.1.22" evidence="3 7"/>
<dbReference type="Pfam" id="PF03720">
    <property type="entry name" value="UDPG_MGDP_dh_C"/>
    <property type="match status" value="1"/>
</dbReference>
<reference evidence="9" key="1">
    <citation type="submission" date="2022-06" db="EMBL/GenBank/DDBJ databases">
        <title>Draft genome sequence of Streptomyces sp. RB6PN25 isolated from peat swamp forest in Thailand.</title>
        <authorList>
            <person name="Duangmal K."/>
            <person name="Klaysubun C."/>
        </authorList>
    </citation>
    <scope>NUCLEOTIDE SEQUENCE</scope>
    <source>
        <strain evidence="9">RB6PN25</strain>
    </source>
</reference>
<dbReference type="PANTHER" id="PTHR43750:SF3">
    <property type="entry name" value="UDP-GLUCOSE 6-DEHYDROGENASE TUAD"/>
    <property type="match status" value="1"/>
</dbReference>
<comment type="similarity">
    <text evidence="2 7">Belongs to the UDP-glucose/GDP-mannose dehydrogenase family.</text>
</comment>
<dbReference type="InterPro" id="IPR008927">
    <property type="entry name" value="6-PGluconate_DH-like_C_sf"/>
</dbReference>
<dbReference type="InterPro" id="IPR017476">
    <property type="entry name" value="UDP-Glc/GDP-Man"/>
</dbReference>
<evidence type="ECO:0000256" key="6">
    <source>
        <dbReference type="ARBA" id="ARBA00047473"/>
    </source>
</evidence>
<dbReference type="SUPFAM" id="SSF52413">
    <property type="entry name" value="UDP-glucose/GDP-mannose dehydrogenase C-terminal domain"/>
    <property type="match status" value="1"/>
</dbReference>
<evidence type="ECO:0000256" key="1">
    <source>
        <dbReference type="ARBA" id="ARBA00004701"/>
    </source>
</evidence>
<comment type="caution">
    <text evidence="9">The sequence shown here is derived from an EMBL/GenBank/DDBJ whole genome shotgun (WGS) entry which is preliminary data.</text>
</comment>
<dbReference type="PIRSF" id="PIRSF500134">
    <property type="entry name" value="UDPglc_DH_bac"/>
    <property type="match status" value="1"/>
</dbReference>
<dbReference type="InterPro" id="IPR036220">
    <property type="entry name" value="UDP-Glc/GDP-Man_DH_C_sf"/>
</dbReference>
<evidence type="ECO:0000259" key="8">
    <source>
        <dbReference type="SMART" id="SM00984"/>
    </source>
</evidence>
<evidence type="ECO:0000256" key="3">
    <source>
        <dbReference type="ARBA" id="ARBA00012954"/>
    </source>
</evidence>
<name>A0ABT1Q8J7_9ACTN</name>
<dbReference type="SMART" id="SM00984">
    <property type="entry name" value="UDPG_MGDP_dh_C"/>
    <property type="match status" value="1"/>
</dbReference>
<evidence type="ECO:0000256" key="4">
    <source>
        <dbReference type="ARBA" id="ARBA00023002"/>
    </source>
</evidence>
<dbReference type="SUPFAM" id="SSF51735">
    <property type="entry name" value="NAD(P)-binding Rossmann-fold domains"/>
    <property type="match status" value="1"/>
</dbReference>
<comment type="pathway">
    <text evidence="1">Nucleotide-sugar biosynthesis; UDP-alpha-D-glucuronate biosynthesis; UDP-alpha-D-glucuronate from UDP-alpha-D-glucose: step 1/1.</text>
</comment>
<evidence type="ECO:0000256" key="5">
    <source>
        <dbReference type="ARBA" id="ARBA00023027"/>
    </source>
</evidence>